<dbReference type="Gene3D" id="3.40.640.10">
    <property type="entry name" value="Type I PLP-dependent aspartate aminotransferase-like (Major domain)"/>
    <property type="match status" value="1"/>
</dbReference>
<dbReference type="Gene3D" id="3.90.1150.10">
    <property type="entry name" value="Aspartate Aminotransferase, domain 1"/>
    <property type="match status" value="1"/>
</dbReference>
<protein>
    <submittedName>
        <fullName evidence="3">Pyridoxal phosphate-dependent transferase</fullName>
    </submittedName>
</protein>
<proteinExistence type="predicted"/>
<dbReference type="PANTHER" id="PTHR14237:SF80">
    <property type="entry name" value="MOLYBDENUM COFACTOR SULFURASE"/>
    <property type="match status" value="1"/>
</dbReference>
<organism evidence="3 4">
    <name type="scientific">Lentinula raphanica</name>
    <dbReference type="NCBI Taxonomy" id="153919"/>
    <lineage>
        <taxon>Eukaryota</taxon>
        <taxon>Fungi</taxon>
        <taxon>Dikarya</taxon>
        <taxon>Basidiomycota</taxon>
        <taxon>Agaricomycotina</taxon>
        <taxon>Agaricomycetes</taxon>
        <taxon>Agaricomycetidae</taxon>
        <taxon>Agaricales</taxon>
        <taxon>Marasmiineae</taxon>
        <taxon>Omphalotaceae</taxon>
        <taxon>Lentinula</taxon>
    </lineage>
</organism>
<feature type="compositionally biased region" description="Polar residues" evidence="1">
    <location>
        <begin position="1"/>
        <end position="20"/>
    </location>
</feature>
<dbReference type="GO" id="GO:0043545">
    <property type="term" value="P:molybdopterin cofactor metabolic process"/>
    <property type="evidence" value="ECO:0007669"/>
    <property type="project" value="TreeGrafter"/>
</dbReference>
<evidence type="ECO:0000313" key="3">
    <source>
        <dbReference type="EMBL" id="KAJ3837963.1"/>
    </source>
</evidence>
<dbReference type="InterPro" id="IPR015421">
    <property type="entry name" value="PyrdxlP-dep_Trfase_major"/>
</dbReference>
<feature type="domain" description="Aminotransferase class V" evidence="2">
    <location>
        <begin position="219"/>
        <end position="527"/>
    </location>
</feature>
<gene>
    <name evidence="3" type="ORF">F5878DRAFT_191363</name>
</gene>
<evidence type="ECO:0000256" key="1">
    <source>
        <dbReference type="SAM" id="MobiDB-lite"/>
    </source>
</evidence>
<dbReference type="SUPFAM" id="SSF53383">
    <property type="entry name" value="PLP-dependent transferases"/>
    <property type="match status" value="1"/>
</dbReference>
<name>A0AA38P7W7_9AGAR</name>
<evidence type="ECO:0000259" key="2">
    <source>
        <dbReference type="Pfam" id="PF00266"/>
    </source>
</evidence>
<dbReference type="InterPro" id="IPR015424">
    <property type="entry name" value="PyrdxlP-dep_Trfase"/>
</dbReference>
<dbReference type="GO" id="GO:0008265">
    <property type="term" value="F:molybdenum cofactor sulfurtransferase activity"/>
    <property type="evidence" value="ECO:0007669"/>
    <property type="project" value="TreeGrafter"/>
</dbReference>
<dbReference type="InterPro" id="IPR015422">
    <property type="entry name" value="PyrdxlP-dep_Trfase_small"/>
</dbReference>
<dbReference type="AlphaFoldDB" id="A0AA38P7W7"/>
<reference evidence="3" key="1">
    <citation type="submission" date="2022-08" db="EMBL/GenBank/DDBJ databases">
        <authorList>
            <consortium name="DOE Joint Genome Institute"/>
            <person name="Min B."/>
            <person name="Riley R."/>
            <person name="Sierra-Patev S."/>
            <person name="Naranjo-Ortiz M."/>
            <person name="Looney B."/>
            <person name="Konkel Z."/>
            <person name="Slot J.C."/>
            <person name="Sakamoto Y."/>
            <person name="Steenwyk J.L."/>
            <person name="Rokas A."/>
            <person name="Carro J."/>
            <person name="Camarero S."/>
            <person name="Ferreira P."/>
            <person name="Molpeceres G."/>
            <person name="Ruiz-Duenas F.J."/>
            <person name="Serrano A."/>
            <person name="Henrissat B."/>
            <person name="Drula E."/>
            <person name="Hughes K.W."/>
            <person name="Mata J.L."/>
            <person name="Ishikawa N.K."/>
            <person name="Vargas-Isla R."/>
            <person name="Ushijima S."/>
            <person name="Smith C.A."/>
            <person name="Ahrendt S."/>
            <person name="Andreopoulos W."/>
            <person name="He G."/>
            <person name="Labutti K."/>
            <person name="Lipzen A."/>
            <person name="Ng V."/>
            <person name="Sandor L."/>
            <person name="Barry K."/>
            <person name="Martinez A.T."/>
            <person name="Xiao Y."/>
            <person name="Gibbons J.G."/>
            <person name="Terashima K."/>
            <person name="Hibbett D.S."/>
            <person name="Grigoriev I.V."/>
        </authorList>
    </citation>
    <scope>NUCLEOTIDE SEQUENCE</scope>
    <source>
        <strain evidence="3">TFB9207</strain>
    </source>
</reference>
<dbReference type="PANTHER" id="PTHR14237">
    <property type="entry name" value="MOLYBDOPTERIN COFACTOR SULFURASE MOSC"/>
    <property type="match status" value="1"/>
</dbReference>
<keyword evidence="3" id="KW-0808">Transferase</keyword>
<dbReference type="Proteomes" id="UP001163846">
    <property type="component" value="Unassembled WGS sequence"/>
</dbReference>
<sequence>MGNSHSNNAQNTTIETTPLGQSRVRTKSIRNDGQNLPFLQIDPHPRPVHSQALRRRHSSTASPLSNPSKTLRHQRSASSALFSRFNKIRSTPTAVSFSSGEFEPESFDSYDSFHAYDKLRASQYSDEPPTSPSATTFSKSSQSTSPPPLPCSLPFHLAYYTPSNANSRQNVGDPTAEAAYDAFLQQFPQYRLTWILDTLRRTDYTRLSRTSSPQKTETYVDYMGGSLYPESLIRVHTEFLASNVLGNTHSISASSQLSLKHAEEARRAVLEFFGAPVNSNPDDDSNEYTVIFTPNASGALKLVGEAYPFSERSSFVLSTDSHNSVNGIREFARRGGASVGYIPAGSQKGQEGAFNLDEGKNILRRHKPPPGTSSLLALTGLSNVTNAKCPALCSSTNSLSSTPGSRKCDSIVLYARSLGYHTLLDAAALAPTSRVSLAELPVDALAVSFYKMFGFPTGVGALVIRKGFLRLLSRGRPWFAGGTVDVVQVPGKVRTMKGVGEEFEGFEDGTINYLLLPAITSGLNLLSAYLPFLPLRLNSLLLYLVTELERIQHRDRDGRLIQSASFGEGKLRGMDNQRGLPVCKVLSRVPRRVLKVVGEMDEDAGAVVSCIFLDEEGQTLPLSFIAHSAAQDGISLRTGCMCNPGGAAALLGIQDSMKDVEEGGMMREGMTLREFEEEVERERRRRRTLSSADLGQRALEEQRGRLELGLVRISLGLGSDWSDVWRILQWAKRIGDCRERKMMWRRWLGRQAEPVDEWQEVEGGAIRRREFAAACLPYKNIEQDAQSVLLEEEEWDTTIGRAI</sequence>
<evidence type="ECO:0000313" key="4">
    <source>
        <dbReference type="Proteomes" id="UP001163846"/>
    </source>
</evidence>
<dbReference type="EMBL" id="MU806211">
    <property type="protein sequence ID" value="KAJ3837963.1"/>
    <property type="molecule type" value="Genomic_DNA"/>
</dbReference>
<feature type="compositionally biased region" description="Polar residues" evidence="1">
    <location>
        <begin position="59"/>
        <end position="69"/>
    </location>
</feature>
<comment type="caution">
    <text evidence="3">The sequence shown here is derived from an EMBL/GenBank/DDBJ whole genome shotgun (WGS) entry which is preliminary data.</text>
</comment>
<keyword evidence="4" id="KW-1185">Reference proteome</keyword>
<feature type="region of interest" description="Disordered" evidence="1">
    <location>
        <begin position="1"/>
        <end position="78"/>
    </location>
</feature>
<feature type="region of interest" description="Disordered" evidence="1">
    <location>
        <begin position="122"/>
        <end position="148"/>
    </location>
</feature>
<dbReference type="Pfam" id="PF00266">
    <property type="entry name" value="Aminotran_5"/>
    <property type="match status" value="1"/>
</dbReference>
<feature type="compositionally biased region" description="Low complexity" evidence="1">
    <location>
        <begin position="132"/>
        <end position="144"/>
    </location>
</feature>
<dbReference type="InterPro" id="IPR000192">
    <property type="entry name" value="Aminotrans_V_dom"/>
</dbReference>
<accession>A0AA38P7W7</accession>